<dbReference type="PROSITE" id="PS50157">
    <property type="entry name" value="ZINC_FINGER_C2H2_2"/>
    <property type="match status" value="1"/>
</dbReference>
<feature type="domain" description="C2H2-type" evidence="8">
    <location>
        <begin position="2"/>
        <end position="27"/>
    </location>
</feature>
<keyword evidence="3" id="KW-0677">Repeat</keyword>
<dbReference type="GO" id="GO:0008270">
    <property type="term" value="F:zinc ion binding"/>
    <property type="evidence" value="ECO:0007669"/>
    <property type="project" value="UniProtKB-KW"/>
</dbReference>
<feature type="non-terminal residue" evidence="9">
    <location>
        <position position="290"/>
    </location>
</feature>
<dbReference type="EMBL" id="ML178840">
    <property type="protein sequence ID" value="TFK98386.1"/>
    <property type="molecule type" value="Genomic_DNA"/>
</dbReference>
<gene>
    <name evidence="9" type="ORF">BDV98DRAFT_492746</name>
</gene>
<evidence type="ECO:0000256" key="5">
    <source>
        <dbReference type="ARBA" id="ARBA00022833"/>
    </source>
</evidence>
<keyword evidence="10" id="KW-1185">Reference proteome</keyword>
<dbReference type="PROSITE" id="PS00028">
    <property type="entry name" value="ZINC_FINGER_C2H2_1"/>
    <property type="match status" value="1"/>
</dbReference>
<dbReference type="PANTHER" id="PTHR24376">
    <property type="entry name" value="ZINC FINGER PROTEIN"/>
    <property type="match status" value="1"/>
</dbReference>
<organism evidence="9 10">
    <name type="scientific">Pterulicium gracile</name>
    <dbReference type="NCBI Taxonomy" id="1884261"/>
    <lineage>
        <taxon>Eukaryota</taxon>
        <taxon>Fungi</taxon>
        <taxon>Dikarya</taxon>
        <taxon>Basidiomycota</taxon>
        <taxon>Agaricomycotina</taxon>
        <taxon>Agaricomycetes</taxon>
        <taxon>Agaricomycetidae</taxon>
        <taxon>Agaricales</taxon>
        <taxon>Pleurotineae</taxon>
        <taxon>Pterulaceae</taxon>
        <taxon>Pterulicium</taxon>
    </lineage>
</organism>
<keyword evidence="4 7" id="KW-0863">Zinc-finger</keyword>
<evidence type="ECO:0000256" key="6">
    <source>
        <dbReference type="ARBA" id="ARBA00023242"/>
    </source>
</evidence>
<dbReference type="STRING" id="1884261.A0A5C3Q9Z4"/>
<evidence type="ECO:0000256" key="4">
    <source>
        <dbReference type="ARBA" id="ARBA00022771"/>
    </source>
</evidence>
<evidence type="ECO:0000313" key="10">
    <source>
        <dbReference type="Proteomes" id="UP000305067"/>
    </source>
</evidence>
<dbReference type="Proteomes" id="UP000305067">
    <property type="component" value="Unassembled WGS sequence"/>
</dbReference>
<name>A0A5C3Q9Z4_9AGAR</name>
<evidence type="ECO:0000256" key="1">
    <source>
        <dbReference type="ARBA" id="ARBA00004123"/>
    </source>
</evidence>
<dbReference type="PANTHER" id="PTHR24376:SF235">
    <property type="entry name" value="C2H2-TYPE DOMAIN-CONTAINING PROTEIN"/>
    <property type="match status" value="1"/>
</dbReference>
<comment type="subcellular location">
    <subcellularLocation>
        <location evidence="1">Nucleus</location>
    </subcellularLocation>
</comment>
<keyword evidence="5" id="KW-0862">Zinc</keyword>
<dbReference type="AlphaFoldDB" id="A0A5C3Q9Z4"/>
<accession>A0A5C3Q9Z4</accession>
<evidence type="ECO:0000256" key="7">
    <source>
        <dbReference type="PROSITE-ProRule" id="PRU00042"/>
    </source>
</evidence>
<proteinExistence type="predicted"/>
<keyword evidence="2" id="KW-0479">Metal-binding</keyword>
<keyword evidence="6" id="KW-0539">Nucleus</keyword>
<sequence>VVHCVRCGRPFPHQQALRQHKRSSNAHWLLEHWVDEHPYCDTCERFFNFEWEKMDHDEQKHSYCWECEAFFDDDDEREAHCMEEHGNVYCTECRVSFDGSEDVFAAHNEEEHQDRYFIDCAELFSSPNNYREHRTSHKHTPLSQLCRCGKAHVSHAAVIPHLKAGTCPNGMKLRQVNQFILDYDRARTFIKVASLQGIRPSSATIHQRIPREFNGETWSCWMCSKTCGTKSALLAHAQSPVHQTAGMYDAAKGLQSFSGRSRHIDSRQYEIYEDKRVMKYLGSLLRGLKR</sequence>
<evidence type="ECO:0000256" key="3">
    <source>
        <dbReference type="ARBA" id="ARBA00022737"/>
    </source>
</evidence>
<dbReference type="OrthoDB" id="6077919at2759"/>
<dbReference type="GO" id="GO:0005634">
    <property type="term" value="C:nucleus"/>
    <property type="evidence" value="ECO:0007669"/>
    <property type="project" value="UniProtKB-SubCell"/>
</dbReference>
<dbReference type="InterPro" id="IPR013087">
    <property type="entry name" value="Znf_C2H2_type"/>
</dbReference>
<evidence type="ECO:0000313" key="9">
    <source>
        <dbReference type="EMBL" id="TFK98386.1"/>
    </source>
</evidence>
<evidence type="ECO:0000256" key="2">
    <source>
        <dbReference type="ARBA" id="ARBA00022723"/>
    </source>
</evidence>
<reference evidence="9 10" key="1">
    <citation type="journal article" date="2019" name="Nat. Ecol. Evol.">
        <title>Megaphylogeny resolves global patterns of mushroom evolution.</title>
        <authorList>
            <person name="Varga T."/>
            <person name="Krizsan K."/>
            <person name="Foldi C."/>
            <person name="Dima B."/>
            <person name="Sanchez-Garcia M."/>
            <person name="Sanchez-Ramirez S."/>
            <person name="Szollosi G.J."/>
            <person name="Szarkandi J.G."/>
            <person name="Papp V."/>
            <person name="Albert L."/>
            <person name="Andreopoulos W."/>
            <person name="Angelini C."/>
            <person name="Antonin V."/>
            <person name="Barry K.W."/>
            <person name="Bougher N.L."/>
            <person name="Buchanan P."/>
            <person name="Buyck B."/>
            <person name="Bense V."/>
            <person name="Catcheside P."/>
            <person name="Chovatia M."/>
            <person name="Cooper J."/>
            <person name="Damon W."/>
            <person name="Desjardin D."/>
            <person name="Finy P."/>
            <person name="Geml J."/>
            <person name="Haridas S."/>
            <person name="Hughes K."/>
            <person name="Justo A."/>
            <person name="Karasinski D."/>
            <person name="Kautmanova I."/>
            <person name="Kiss B."/>
            <person name="Kocsube S."/>
            <person name="Kotiranta H."/>
            <person name="LaButti K.M."/>
            <person name="Lechner B.E."/>
            <person name="Liimatainen K."/>
            <person name="Lipzen A."/>
            <person name="Lukacs Z."/>
            <person name="Mihaltcheva S."/>
            <person name="Morgado L.N."/>
            <person name="Niskanen T."/>
            <person name="Noordeloos M.E."/>
            <person name="Ohm R.A."/>
            <person name="Ortiz-Santana B."/>
            <person name="Ovrebo C."/>
            <person name="Racz N."/>
            <person name="Riley R."/>
            <person name="Savchenko A."/>
            <person name="Shiryaev A."/>
            <person name="Soop K."/>
            <person name="Spirin V."/>
            <person name="Szebenyi C."/>
            <person name="Tomsovsky M."/>
            <person name="Tulloss R.E."/>
            <person name="Uehling J."/>
            <person name="Grigoriev I.V."/>
            <person name="Vagvolgyi C."/>
            <person name="Papp T."/>
            <person name="Martin F.M."/>
            <person name="Miettinen O."/>
            <person name="Hibbett D.S."/>
            <person name="Nagy L.G."/>
        </authorList>
    </citation>
    <scope>NUCLEOTIDE SEQUENCE [LARGE SCALE GENOMIC DNA]</scope>
    <source>
        <strain evidence="9 10">CBS 309.79</strain>
    </source>
</reference>
<evidence type="ECO:0000259" key="8">
    <source>
        <dbReference type="PROSITE" id="PS50157"/>
    </source>
</evidence>
<dbReference type="SMART" id="SM00355">
    <property type="entry name" value="ZnF_C2H2"/>
    <property type="match status" value="5"/>
</dbReference>
<feature type="non-terminal residue" evidence="9">
    <location>
        <position position="1"/>
    </location>
</feature>
<protein>
    <recommendedName>
        <fullName evidence="8">C2H2-type domain-containing protein</fullName>
    </recommendedName>
</protein>